<feature type="repeat" description="ANK" evidence="14">
    <location>
        <begin position="724"/>
        <end position="756"/>
    </location>
</feature>
<gene>
    <name evidence="19" type="ORF">Z043_115277</name>
</gene>
<feature type="region of interest" description="Disordered" evidence="16">
    <location>
        <begin position="441"/>
        <end position="540"/>
    </location>
</feature>
<evidence type="ECO:0000259" key="18">
    <source>
        <dbReference type="Pfam" id="PF25408"/>
    </source>
</evidence>
<feature type="region of interest" description="Disordered" evidence="16">
    <location>
        <begin position="327"/>
        <end position="420"/>
    </location>
</feature>
<dbReference type="STRING" id="113540.ENSSFOP00015048082"/>
<feature type="compositionally biased region" description="Polar residues" evidence="16">
    <location>
        <begin position="327"/>
        <end position="348"/>
    </location>
</feature>
<feature type="repeat" description="ANK" evidence="14">
    <location>
        <begin position="692"/>
        <end position="712"/>
    </location>
</feature>
<evidence type="ECO:0000256" key="8">
    <source>
        <dbReference type="ARBA" id="ARBA00023018"/>
    </source>
</evidence>
<protein>
    <recommendedName>
        <fullName evidence="3">Cortactin-binding protein 2</fullName>
    </recommendedName>
</protein>
<feature type="compositionally biased region" description="Low complexity" evidence="16">
    <location>
        <begin position="443"/>
        <end position="454"/>
    </location>
</feature>
<dbReference type="Proteomes" id="UP000034805">
    <property type="component" value="Unassembled WGS sequence"/>
</dbReference>
<dbReference type="InterPro" id="IPR036770">
    <property type="entry name" value="Ankyrin_rpt-contain_sf"/>
</dbReference>
<dbReference type="EMBL" id="JARO02005777">
    <property type="protein sequence ID" value="KPP66245.1"/>
    <property type="molecule type" value="Genomic_DNA"/>
</dbReference>
<evidence type="ECO:0000256" key="7">
    <source>
        <dbReference type="ARBA" id="ARBA00022737"/>
    </source>
</evidence>
<dbReference type="SMART" id="SM00248">
    <property type="entry name" value="ANK"/>
    <property type="match status" value="6"/>
</dbReference>
<evidence type="ECO:0000256" key="6">
    <source>
        <dbReference type="ARBA" id="ARBA00022553"/>
    </source>
</evidence>
<keyword evidence="9 14" id="KW-0040">ANK repeat</keyword>
<keyword evidence="6" id="KW-0597">Phosphoprotein</keyword>
<evidence type="ECO:0000256" key="5">
    <source>
        <dbReference type="ARBA" id="ARBA00022490"/>
    </source>
</evidence>
<dbReference type="Pfam" id="PF25408">
    <property type="entry name" value="AAA_lid_NAV1"/>
    <property type="match status" value="1"/>
</dbReference>
<keyword evidence="5" id="KW-0963">Cytoplasm</keyword>
<dbReference type="Pfam" id="PF13637">
    <property type="entry name" value="Ank_4"/>
    <property type="match status" value="1"/>
</dbReference>
<keyword evidence="4" id="KW-0488">Methylation</keyword>
<dbReference type="GO" id="GO:0098978">
    <property type="term" value="C:glutamatergic synapse"/>
    <property type="evidence" value="ECO:0007669"/>
    <property type="project" value="TreeGrafter"/>
</dbReference>
<dbReference type="GO" id="GO:0005938">
    <property type="term" value="C:cell cortex"/>
    <property type="evidence" value="ECO:0007669"/>
    <property type="project" value="UniProtKB-SubCell"/>
</dbReference>
<feature type="region of interest" description="Disordered" evidence="16">
    <location>
        <begin position="586"/>
        <end position="613"/>
    </location>
</feature>
<feature type="non-terminal residue" evidence="19">
    <location>
        <position position="1"/>
    </location>
</feature>
<comment type="function">
    <text evidence="12">Regulates the dendritic spine distribution of CTTN/cortactin in hippocampal neurons, and thus controls dendritic spinogenesis and dendritic spine maintenance. Associates with the striatin-interacting phosphatase and kinase (STRIPAK) core complex to regulate dendritic spine distribution of the STRIPAK complex in hippocampal neurons.</text>
</comment>
<dbReference type="InterPro" id="IPR050889">
    <property type="entry name" value="Dendritic_Spine_Reg/Scaffold"/>
</dbReference>
<dbReference type="PROSITE" id="PS50297">
    <property type="entry name" value="ANK_REP_REGION"/>
    <property type="match status" value="4"/>
</dbReference>
<comment type="caution">
    <text evidence="19">The sequence shown here is derived from an EMBL/GenBank/DDBJ whole genome shotgun (WGS) entry which is preliminary data.</text>
</comment>
<evidence type="ECO:0000256" key="2">
    <source>
        <dbReference type="ARBA" id="ARBA00004552"/>
    </source>
</evidence>
<evidence type="ECO:0000256" key="16">
    <source>
        <dbReference type="SAM" id="MobiDB-lite"/>
    </source>
</evidence>
<evidence type="ECO:0000256" key="13">
    <source>
        <dbReference type="ARBA" id="ARBA00044767"/>
    </source>
</evidence>
<dbReference type="CDD" id="cd14686">
    <property type="entry name" value="bZIP"/>
    <property type="match status" value="1"/>
</dbReference>
<feature type="compositionally biased region" description="Polar residues" evidence="16">
    <location>
        <begin position="395"/>
        <end position="405"/>
    </location>
</feature>
<comment type="subunit">
    <text evidence="13">Interacts with CTTN/cortactin SH3 domain. Interacts with STRN, STRN4/zinedin and MOB4/phocein; this interactions mediate the association with the STRIPAK core complex and may regulate dendritic spine distribution of the STRIPAK complex in hippocampal neurons. Activation of glutamate receptors weakens the interaction with STRN and STRN4.</text>
</comment>
<evidence type="ECO:0000313" key="20">
    <source>
        <dbReference type="Proteomes" id="UP000034805"/>
    </source>
</evidence>
<feature type="repeat" description="ANK" evidence="14">
    <location>
        <begin position="659"/>
        <end position="691"/>
    </location>
</feature>
<dbReference type="GO" id="GO:0043197">
    <property type="term" value="C:dendritic spine"/>
    <property type="evidence" value="ECO:0007669"/>
    <property type="project" value="UniProtKB-SubCell"/>
</dbReference>
<evidence type="ECO:0000259" key="17">
    <source>
        <dbReference type="Pfam" id="PF09727"/>
    </source>
</evidence>
<sequence length="1491" mass="159242">RTDVHGFGTVLHCEQKTLDPLHLCPCDDCQDTDEEAEVELCETQRLPPRPANPPRKGLWGLLFRARRQEAFVQERYGLFSLTDPFLALQRDQEARGCERDQRAMGASPVAVLEVVTAHCRRMQERMSAQLAAAESRQKKLELEKQQLQSLETEHRKLSAQLKDERQKNKHVVMLLVHECKQLAARVVEEGQRCEDLSSRLEDETRTSARLQEDLAAERQKGQQMEAKMEKQLSELDTEREQLRARLGREEARSVTLRAETEGLRKQVEELQTCREAGAVAPSPSVVSVAVGMDAASCRSACCQTDPVPAEPKAAGLTVPVKPTASGYTGMSLPKTQSAPRGLVHSQSGGLPHTENGPCLGDHVQPAFGLHSPGAGAGLPAGMSTRVQAARHKFQASPSEQDQNGTAAPGPPSRDASPTNRDNFAAKQQARNTVTQVLSRFTSPPAAGAPRPGLPHSASEGGPFPGRLGHPQIGLKSAAAGRIDRGTPPPIPPKKPGLSQTPSPPHPPVKVVSDTSRSPGAAPGVPSKPAAPHLPPKPAVDLAGSGGSCPVGACPPEPGGPHQAACAECPIAAPTAAAAAHSSSISPVCASSRRPCDPDSPLATASGWRPSVVPPLTRGGPVPLAHGRTLLLQAAAQGNITLLSTLLNQDPPDASPLDEDGKSALYSAAQNGHSDCVKLLLASGAPPDVPDKNGFTPLHIAAAHGHARCVEELAPHADVNRAAAGGQTALFLASESGSPECVRALLEAGADRTLVTAVGFLSATSSHAPNPARNVSSASFKPAMLHCHSNSPSSWAAQQDSWTALHAAVSSGHLGVLELLMQHPSADLPGTLLNHANRDGWTAAHIAASKGFKDCLQVLCAHSEQDIEKRDKCERIIHDVATDDCKDLLENLGSYRAVVRIHTGRIEPLCTVDLLEDGLTVGAITVHRLTTWAELSHSLTQTLDVHFHLLSDGWDARVGDSSTATPLGLSVSSISSVFVGETLWFPGQELSQSPWDLIRKPHSQQVTVRLKGLQEACLDELAYVSLIPLPLLQNYVRLVEQYRNVIFHGLEGSCQDYIANLVSVCIKHRTEATGISCDVVKVEVDENTTKEQLVETFINCGFLVPGGEPGPGSSVVVLLEGLGRTCSLSELLGDLCEGLENRGSPCSLSLLHDGPFHFEEGSFLVGTLSKCRLHGPELLLQQHFRWVQLRWDAEPLSGLLGRHLHRKLVHKMRGRVPVASDTLFESITWVCAVWQQFNSCLARLGTPEALIGPQVFLSCPVVPDQASAIIKWLSRLWNAVVVPRVEDAIISRVTSRSPGHRQNARSPKLSPGQQAVVRAALSILGSRAKHGRDGAAWRKASTSPRKKGAVLSAWSSGGSLREGERSESRVLLHSVGCTAGCAVSIVYAPPPLAVYLRSSSDSRSLSCADVHFCPLNCASPNCAGGDSPLRALGYGDEGDLMRELQTMCSSRSEPDISKIASAKEDLVGFPGRPGRHVPLKADGEETVQPRTE</sequence>
<keyword evidence="7" id="KW-0677">Repeat</keyword>
<organism evidence="19 20">
    <name type="scientific">Scleropages formosus</name>
    <name type="common">Asian bonytongue</name>
    <name type="synonym">Osteoglossum formosum</name>
    <dbReference type="NCBI Taxonomy" id="113540"/>
    <lineage>
        <taxon>Eukaryota</taxon>
        <taxon>Metazoa</taxon>
        <taxon>Chordata</taxon>
        <taxon>Craniata</taxon>
        <taxon>Vertebrata</taxon>
        <taxon>Euteleostomi</taxon>
        <taxon>Actinopterygii</taxon>
        <taxon>Neopterygii</taxon>
        <taxon>Teleostei</taxon>
        <taxon>Osteoglossocephala</taxon>
        <taxon>Osteoglossomorpha</taxon>
        <taxon>Osteoglossiformes</taxon>
        <taxon>Osteoglossidae</taxon>
        <taxon>Scleropages</taxon>
    </lineage>
</organism>
<comment type="subcellular location">
    <subcellularLocation>
        <location evidence="2">Cell projection</location>
        <location evidence="2">Dendritic spine</location>
    </subcellularLocation>
    <subcellularLocation>
        <location evidence="1">Cytoplasm</location>
        <location evidence="1">Cell cortex</location>
    </subcellularLocation>
</comment>
<evidence type="ECO:0000256" key="15">
    <source>
        <dbReference type="SAM" id="Coils"/>
    </source>
</evidence>
<dbReference type="InterPro" id="IPR002110">
    <property type="entry name" value="Ankyrin_rpt"/>
</dbReference>
<evidence type="ECO:0000256" key="9">
    <source>
        <dbReference type="ARBA" id="ARBA00023043"/>
    </source>
</evidence>
<feature type="coiled-coil region" evidence="15">
    <location>
        <begin position="123"/>
        <end position="167"/>
    </location>
</feature>
<dbReference type="Pfam" id="PF12796">
    <property type="entry name" value="Ank_2"/>
    <property type="match status" value="2"/>
</dbReference>
<keyword evidence="10 15" id="KW-0175">Coiled coil</keyword>
<dbReference type="Pfam" id="PF09727">
    <property type="entry name" value="CortBP2"/>
    <property type="match status" value="1"/>
</dbReference>
<dbReference type="PROSITE" id="PS50088">
    <property type="entry name" value="ANK_REPEAT"/>
    <property type="match status" value="4"/>
</dbReference>
<name>A0A0P7UX01_SCLFO</name>
<feature type="coiled-coil region" evidence="15">
    <location>
        <begin position="193"/>
        <end position="259"/>
    </location>
</feature>
<feature type="repeat" description="ANK" evidence="14">
    <location>
        <begin position="799"/>
        <end position="822"/>
    </location>
</feature>
<keyword evidence="8" id="KW-0770">Synapse</keyword>
<feature type="region of interest" description="Disordered" evidence="16">
    <location>
        <begin position="1469"/>
        <end position="1491"/>
    </location>
</feature>
<dbReference type="SUPFAM" id="SSF48403">
    <property type="entry name" value="Ankyrin repeat"/>
    <property type="match status" value="1"/>
</dbReference>
<feature type="non-terminal residue" evidence="19">
    <location>
        <position position="1491"/>
    </location>
</feature>
<evidence type="ECO:0000256" key="10">
    <source>
        <dbReference type="ARBA" id="ARBA00023054"/>
    </source>
</evidence>
<dbReference type="Gene3D" id="1.25.40.20">
    <property type="entry name" value="Ankyrin repeat-containing domain"/>
    <property type="match status" value="2"/>
</dbReference>
<keyword evidence="11" id="KW-0966">Cell projection</keyword>
<evidence type="ECO:0000256" key="12">
    <source>
        <dbReference type="ARBA" id="ARBA00044742"/>
    </source>
</evidence>
<evidence type="ECO:0000256" key="1">
    <source>
        <dbReference type="ARBA" id="ARBA00004544"/>
    </source>
</evidence>
<evidence type="ECO:0000256" key="14">
    <source>
        <dbReference type="PROSITE-ProRule" id="PRU00023"/>
    </source>
</evidence>
<evidence type="ECO:0000256" key="4">
    <source>
        <dbReference type="ARBA" id="ARBA00022481"/>
    </source>
</evidence>
<evidence type="ECO:0000256" key="11">
    <source>
        <dbReference type="ARBA" id="ARBA00023273"/>
    </source>
</evidence>
<dbReference type="InterPro" id="IPR019131">
    <property type="entry name" value="Cortactin-binding_p2_N"/>
</dbReference>
<evidence type="ECO:0000313" key="19">
    <source>
        <dbReference type="EMBL" id="KPP66245.1"/>
    </source>
</evidence>
<dbReference type="InterPro" id="IPR057568">
    <property type="entry name" value="CortBP2_NAV1-like_AAA_lid"/>
</dbReference>
<dbReference type="GO" id="GO:0050807">
    <property type="term" value="P:regulation of synapse organization"/>
    <property type="evidence" value="ECO:0007669"/>
    <property type="project" value="TreeGrafter"/>
</dbReference>
<proteinExistence type="predicted"/>
<accession>A0A0P7UX01</accession>
<dbReference type="PANTHER" id="PTHR24166:SF27">
    <property type="entry name" value="CORTACTIN-BINDING PROTEIN 2"/>
    <property type="match status" value="1"/>
</dbReference>
<feature type="domain" description="Cortactin-binding protein-2 N-terminal" evidence="17">
    <location>
        <begin position="65"/>
        <end position="139"/>
    </location>
</feature>
<evidence type="ECO:0000256" key="3">
    <source>
        <dbReference type="ARBA" id="ARBA00017042"/>
    </source>
</evidence>
<dbReference type="PANTHER" id="PTHR24166">
    <property type="entry name" value="ROLLING PEBBLES, ISOFORM B"/>
    <property type="match status" value="1"/>
</dbReference>
<reference evidence="19 20" key="1">
    <citation type="submission" date="2015-08" db="EMBL/GenBank/DDBJ databases">
        <title>The genome of the Asian arowana (Scleropages formosus).</title>
        <authorList>
            <person name="Tan M.H."/>
            <person name="Gan H.M."/>
            <person name="Croft L.J."/>
            <person name="Austin C.M."/>
        </authorList>
    </citation>
    <scope>NUCLEOTIDE SEQUENCE [LARGE SCALE GENOMIC DNA]</scope>
    <source>
        <strain evidence="19">Aro1</strain>
    </source>
</reference>
<feature type="domain" description="CortBP2/NAV1-like AAA+ ATPase lid" evidence="18">
    <location>
        <begin position="1219"/>
        <end position="1293"/>
    </location>
</feature>